<dbReference type="OrthoDB" id="10044919at2759"/>
<evidence type="ECO:0000256" key="8">
    <source>
        <dbReference type="ARBA" id="ARBA00023224"/>
    </source>
</evidence>
<feature type="transmembrane region" description="Helical" evidence="10">
    <location>
        <begin position="246"/>
        <end position="275"/>
    </location>
</feature>
<sequence>MHESDKTHMNLTGVFALELATRSEAEIVIEFIVVLLVSLIGLSGNFLVLLAIFKTASLRNISNYYVASLSAFELIISVCISIFLPEVVLKGKWTFSDAACQFEGFVTAMLATGSIYAMALIAINRYFLMVKSNLHRRYFTKRNVYISIAASWILAANFPLSYALQGNGFMFHPGKGICIFDVEKLNLIHAFLTGFLNIQFPYIIMSFCYFKIYQKVKLHNAQLRRPETGVASGNRISARDIRITKILFAIVLAYTICWAPFYVIDLIGLFCGQFFAPRLVYVFYSIVVGSTAAVSPILYGALNRELRVEIIKLLKTLHCSLFRRATVRIHVTELNMK</sequence>
<evidence type="ECO:0000256" key="4">
    <source>
        <dbReference type="ARBA" id="ARBA00022989"/>
    </source>
</evidence>
<feature type="transmembrane region" description="Helical" evidence="10">
    <location>
        <begin position="104"/>
        <end position="123"/>
    </location>
</feature>
<keyword evidence="8 9" id="KW-0807">Transducer</keyword>
<dbReference type="SUPFAM" id="SSF81321">
    <property type="entry name" value="Family A G protein-coupled receptor-like"/>
    <property type="match status" value="1"/>
</dbReference>
<organism evidence="12 13">
    <name type="scientific">Desmophyllum pertusum</name>
    <dbReference type="NCBI Taxonomy" id="174260"/>
    <lineage>
        <taxon>Eukaryota</taxon>
        <taxon>Metazoa</taxon>
        <taxon>Cnidaria</taxon>
        <taxon>Anthozoa</taxon>
        <taxon>Hexacorallia</taxon>
        <taxon>Scleractinia</taxon>
        <taxon>Caryophylliina</taxon>
        <taxon>Caryophylliidae</taxon>
        <taxon>Desmophyllum</taxon>
    </lineage>
</organism>
<proteinExistence type="inferred from homology"/>
<evidence type="ECO:0000256" key="9">
    <source>
        <dbReference type="RuleBase" id="RU000688"/>
    </source>
</evidence>
<dbReference type="PRINTS" id="PR00237">
    <property type="entry name" value="GPCRRHODOPSN"/>
</dbReference>
<keyword evidence="4 10" id="KW-1133">Transmembrane helix</keyword>
<keyword evidence="13" id="KW-1185">Reference proteome</keyword>
<dbReference type="PANTHER" id="PTHR24228:SF59">
    <property type="entry name" value="NEUROPEPTIDE RECEPTOR 15"/>
    <property type="match status" value="1"/>
</dbReference>
<evidence type="ECO:0000256" key="1">
    <source>
        <dbReference type="ARBA" id="ARBA00004651"/>
    </source>
</evidence>
<feature type="transmembrane region" description="Helical" evidence="10">
    <location>
        <begin position="64"/>
        <end position="84"/>
    </location>
</feature>
<evidence type="ECO:0000256" key="7">
    <source>
        <dbReference type="ARBA" id="ARBA00023170"/>
    </source>
</evidence>
<dbReference type="AlphaFoldDB" id="A0A9X0D7U1"/>
<evidence type="ECO:0000256" key="5">
    <source>
        <dbReference type="ARBA" id="ARBA00023040"/>
    </source>
</evidence>
<keyword evidence="5 9" id="KW-0297">G-protein coupled receptor</keyword>
<evidence type="ECO:0000313" key="12">
    <source>
        <dbReference type="EMBL" id="KAJ7389711.1"/>
    </source>
</evidence>
<dbReference type="InterPro" id="IPR000276">
    <property type="entry name" value="GPCR_Rhodpsn"/>
</dbReference>
<keyword evidence="7 9" id="KW-0675">Receptor</keyword>
<keyword evidence="6 10" id="KW-0472">Membrane</keyword>
<feature type="domain" description="G-protein coupled receptors family 1 profile" evidence="11">
    <location>
        <begin position="44"/>
        <end position="299"/>
    </location>
</feature>
<protein>
    <recommendedName>
        <fullName evidence="11">G-protein coupled receptors family 1 profile domain-containing protein</fullName>
    </recommendedName>
</protein>
<dbReference type="Pfam" id="PF00001">
    <property type="entry name" value="7tm_1"/>
    <property type="match status" value="1"/>
</dbReference>
<feature type="transmembrane region" description="Helical" evidence="10">
    <location>
        <begin position="144"/>
        <end position="164"/>
    </location>
</feature>
<dbReference type="Gene3D" id="1.20.1070.10">
    <property type="entry name" value="Rhodopsin 7-helix transmembrane proteins"/>
    <property type="match status" value="1"/>
</dbReference>
<feature type="transmembrane region" description="Helical" evidence="10">
    <location>
        <begin position="190"/>
        <end position="210"/>
    </location>
</feature>
<evidence type="ECO:0000313" key="13">
    <source>
        <dbReference type="Proteomes" id="UP001163046"/>
    </source>
</evidence>
<dbReference type="GO" id="GO:0004930">
    <property type="term" value="F:G protein-coupled receptor activity"/>
    <property type="evidence" value="ECO:0007669"/>
    <property type="project" value="UniProtKB-KW"/>
</dbReference>
<gene>
    <name evidence="12" type="ORF">OS493_029611</name>
</gene>
<dbReference type="PROSITE" id="PS50262">
    <property type="entry name" value="G_PROTEIN_RECEP_F1_2"/>
    <property type="match status" value="1"/>
</dbReference>
<evidence type="ECO:0000256" key="3">
    <source>
        <dbReference type="ARBA" id="ARBA00022692"/>
    </source>
</evidence>
<dbReference type="CDD" id="cd00637">
    <property type="entry name" value="7tm_classA_rhodopsin-like"/>
    <property type="match status" value="1"/>
</dbReference>
<evidence type="ECO:0000256" key="2">
    <source>
        <dbReference type="ARBA" id="ARBA00022475"/>
    </source>
</evidence>
<evidence type="ECO:0000256" key="6">
    <source>
        <dbReference type="ARBA" id="ARBA00023136"/>
    </source>
</evidence>
<dbReference type="PROSITE" id="PS00237">
    <property type="entry name" value="G_PROTEIN_RECEP_F1_1"/>
    <property type="match status" value="1"/>
</dbReference>
<evidence type="ECO:0000256" key="10">
    <source>
        <dbReference type="SAM" id="Phobius"/>
    </source>
</evidence>
<comment type="caution">
    <text evidence="12">The sequence shown here is derived from an EMBL/GenBank/DDBJ whole genome shotgun (WGS) entry which is preliminary data.</text>
</comment>
<evidence type="ECO:0000259" key="11">
    <source>
        <dbReference type="PROSITE" id="PS50262"/>
    </source>
</evidence>
<comment type="subcellular location">
    <subcellularLocation>
        <location evidence="1">Cell membrane</location>
        <topology evidence="1">Multi-pass membrane protein</topology>
    </subcellularLocation>
</comment>
<dbReference type="Proteomes" id="UP001163046">
    <property type="component" value="Unassembled WGS sequence"/>
</dbReference>
<dbReference type="EMBL" id="MU825426">
    <property type="protein sequence ID" value="KAJ7389711.1"/>
    <property type="molecule type" value="Genomic_DNA"/>
</dbReference>
<keyword evidence="3 9" id="KW-0812">Transmembrane</keyword>
<comment type="similarity">
    <text evidence="9">Belongs to the G-protein coupled receptor 1 family.</text>
</comment>
<dbReference type="PANTHER" id="PTHR24228">
    <property type="entry name" value="B2 BRADYKININ RECEPTOR/ANGIOTENSIN II RECEPTOR"/>
    <property type="match status" value="1"/>
</dbReference>
<name>A0A9X0D7U1_9CNID</name>
<feature type="transmembrane region" description="Helical" evidence="10">
    <location>
        <begin position="27"/>
        <end position="52"/>
    </location>
</feature>
<keyword evidence="2" id="KW-1003">Cell membrane</keyword>
<dbReference type="GO" id="GO:0005886">
    <property type="term" value="C:plasma membrane"/>
    <property type="evidence" value="ECO:0007669"/>
    <property type="project" value="UniProtKB-SubCell"/>
</dbReference>
<dbReference type="InterPro" id="IPR017452">
    <property type="entry name" value="GPCR_Rhodpsn_7TM"/>
</dbReference>
<feature type="transmembrane region" description="Helical" evidence="10">
    <location>
        <begin position="281"/>
        <end position="302"/>
    </location>
</feature>
<reference evidence="12" key="1">
    <citation type="submission" date="2023-01" db="EMBL/GenBank/DDBJ databases">
        <title>Genome assembly of the deep-sea coral Lophelia pertusa.</title>
        <authorList>
            <person name="Herrera S."/>
            <person name="Cordes E."/>
        </authorList>
    </citation>
    <scope>NUCLEOTIDE SEQUENCE</scope>
    <source>
        <strain evidence="12">USNM1676648</strain>
        <tissue evidence="12">Polyp</tissue>
    </source>
</reference>
<accession>A0A9X0D7U1</accession>